<evidence type="ECO:0000313" key="5">
    <source>
        <dbReference type="Proteomes" id="UP000593591"/>
    </source>
</evidence>
<evidence type="ECO:0000313" key="3">
    <source>
        <dbReference type="EMBL" id="QOS40928.1"/>
    </source>
</evidence>
<dbReference type="EMBL" id="JACHFR010000002">
    <property type="protein sequence ID" value="MBB5219175.1"/>
    <property type="molecule type" value="Genomic_DNA"/>
</dbReference>
<accession>A0A840SEJ0</accession>
<dbReference type="Proteomes" id="UP000593591">
    <property type="component" value="Chromosome"/>
</dbReference>
<dbReference type="KEGG" id="trc:DYE49_10915"/>
<proteinExistence type="predicted"/>
<feature type="signal peptide" evidence="1">
    <location>
        <begin position="1"/>
        <end position="19"/>
    </location>
</feature>
<evidence type="ECO:0000313" key="2">
    <source>
        <dbReference type="EMBL" id="MBB5219175.1"/>
    </source>
</evidence>
<evidence type="ECO:0000313" key="4">
    <source>
        <dbReference type="Proteomes" id="UP000578697"/>
    </source>
</evidence>
<evidence type="ECO:0000256" key="1">
    <source>
        <dbReference type="SAM" id="SignalP"/>
    </source>
</evidence>
<reference evidence="2 4" key="2">
    <citation type="submission" date="2020-08" db="EMBL/GenBank/DDBJ databases">
        <title>Genomic Encyclopedia of Type Strains, Phase IV (KMG-IV): sequencing the most valuable type-strain genomes for metagenomic binning, comparative biology and taxonomic classification.</title>
        <authorList>
            <person name="Goeker M."/>
        </authorList>
    </citation>
    <scope>NUCLEOTIDE SEQUENCE [LARGE SCALE GENOMIC DNA]</scope>
    <source>
        <strain evidence="2 4">DSM 103679</strain>
    </source>
</reference>
<keyword evidence="4" id="KW-1185">Reference proteome</keyword>
<keyword evidence="1" id="KW-0732">Signal</keyword>
<organism evidence="2 4">
    <name type="scientific">Treponema rectale</name>
    <dbReference type="NCBI Taxonomy" id="744512"/>
    <lineage>
        <taxon>Bacteria</taxon>
        <taxon>Pseudomonadati</taxon>
        <taxon>Spirochaetota</taxon>
        <taxon>Spirochaetia</taxon>
        <taxon>Spirochaetales</taxon>
        <taxon>Treponemataceae</taxon>
        <taxon>Treponema</taxon>
    </lineage>
</organism>
<dbReference type="RefSeq" id="WP_184652596.1">
    <property type="nucleotide sequence ID" value="NZ_JACHFR010000002.1"/>
</dbReference>
<dbReference type="EMBL" id="CP031517">
    <property type="protein sequence ID" value="QOS40928.1"/>
    <property type="molecule type" value="Genomic_DNA"/>
</dbReference>
<reference evidence="3 5" key="1">
    <citation type="submission" date="2018-08" db="EMBL/GenBank/DDBJ databases">
        <title>The first complete genome of Treponema rectale (CHPAT), a commensal spirochete of the bovine rectum.</title>
        <authorList>
            <person name="Staton G.J."/>
            <person name="Clegg S.R."/>
            <person name="Carter S.D."/>
            <person name="Radford A.D."/>
            <person name="Darby A."/>
            <person name="Hall N."/>
            <person name="Birtles R.J."/>
            <person name="Evans N.J."/>
        </authorList>
    </citation>
    <scope>NUCLEOTIDE SEQUENCE [LARGE SCALE GENOMIC DNA]</scope>
    <source>
        <strain evidence="3 5">CHPA</strain>
    </source>
</reference>
<dbReference type="AlphaFoldDB" id="A0A840SEJ0"/>
<sequence length="336" mass="36666">MKKIAVALVTLVVSAMAWGQTKISEISAKDLKKSGTKQFITDAESFKAYKESCAGLASDPFMTYFMNINANEKFLSAVEDCGDALSDEVDAFAIRVEEQGGQLENSYKTTGNGKVDFTINLPKKAFKSFAKMGLNIEVPVSAGLFSIKNSSDDESSAELLIDADYEAKLGIDTKKLLGKDAASSVIKDMQMAMGFVAKAELNVDKNFIDDSDSFDNFLKYVNSSNIDAKFVLYAGSSIDSGEFGGKCVIDFTIGYKGKLNAAVIEKLSATYAEFMKMCTGTEADMEVFKSSPLYMHIGYSFYDDKNNLTYVVADESDLYKCMVKFQDALATAGVIR</sequence>
<name>A0A840SEJ0_9SPIR</name>
<feature type="chain" id="PRO_5036240812" evidence="1">
    <location>
        <begin position="20"/>
        <end position="336"/>
    </location>
</feature>
<dbReference type="Proteomes" id="UP000578697">
    <property type="component" value="Unassembled WGS sequence"/>
</dbReference>
<protein>
    <submittedName>
        <fullName evidence="2">Uncharacterized protein</fullName>
    </submittedName>
</protein>
<gene>
    <name evidence="3" type="ORF">DYE49_10915</name>
    <name evidence="2" type="ORF">HNP77_001544</name>
</gene>